<evidence type="ECO:0000313" key="3">
    <source>
        <dbReference type="EMBL" id="KAJ8557353.1"/>
    </source>
</evidence>
<name>A0A9Q1RFA1_9SOLA</name>
<dbReference type="PANTHER" id="PTHR13650:SF0">
    <property type="entry name" value="SPATACSIN"/>
    <property type="match status" value="1"/>
</dbReference>
<gene>
    <name evidence="3" type="ORF">K7X08_002978</name>
</gene>
<dbReference type="OrthoDB" id="2018754at2759"/>
<protein>
    <recommendedName>
        <fullName evidence="2">Spatacsin C-terminal domain-containing protein</fullName>
    </recommendedName>
</protein>
<evidence type="ECO:0000259" key="2">
    <source>
        <dbReference type="Pfam" id="PF14649"/>
    </source>
</evidence>
<feature type="compositionally biased region" description="Basic and acidic residues" evidence="1">
    <location>
        <begin position="2555"/>
        <end position="2566"/>
    </location>
</feature>
<dbReference type="EMBL" id="JAJAGQ010000007">
    <property type="protein sequence ID" value="KAJ8557353.1"/>
    <property type="molecule type" value="Genomic_DNA"/>
</dbReference>
<dbReference type="Proteomes" id="UP001152561">
    <property type="component" value="Unassembled WGS sequence"/>
</dbReference>
<dbReference type="Pfam" id="PF14649">
    <property type="entry name" value="Spatacsin_C"/>
    <property type="match status" value="1"/>
</dbReference>
<dbReference type="GO" id="GO:0005737">
    <property type="term" value="C:cytoplasm"/>
    <property type="evidence" value="ECO:0007669"/>
    <property type="project" value="TreeGrafter"/>
</dbReference>
<dbReference type="InterPro" id="IPR028107">
    <property type="entry name" value="Spatacsin_C_dom"/>
</dbReference>
<dbReference type="PANTHER" id="PTHR13650">
    <property type="entry name" value="SPATACSIN"/>
    <property type="match status" value="1"/>
</dbReference>
<sequence>MVHSYAQSDYHYCAKPSKNRSIRLYLFRTGMAFAYGGEDPAILQLQKWGSSQVQLNLSDFCEGFISPRRELLLLLSYHCEALLLPLGKRTKDPQSSKNFQNQDALFSCSLERTVPGKTELGDDCESTSQSIETETCNIKTQTVDFTGSNSFPSISDVSTVAWGMCEDLCSPHDSVPFKELLFVLGSEGVTVHAFCQSYMTSEFVTPTEQDVGQGLWVEWGPSTASAQPSGAVYDSTMQSDDSLDVSDLSWSSATGERANGCSMEGQKEVSSESFGVKRWLRTYLTKVETIKSDGTVYTKFPDKSSVPSSASVVSFRNFLSCQHLLEFLSDGCPISHDKQNGNISAEDHPDSISTDSTQMSPDALVDQMSSSYKCFRVFSNDAQCLIGFALNTKKDVQINSTNIDDGTGCKVLVAVARLINWGMQWVCSVTVGKCIEGRPAIEWPEFRFSHAFLICLNVSGLISLYIALTGEHIACLDLLNVCGVSPSLVSQEQKDSSLKIRESCIEEKKCGQLINQAGDFVGRRRFKRLLVISHSSTFCVIDEYGLTYVIHVDDYIPKKYCSLEKLHPQYQQLSDGMLAAWEVGAAEIGYQRVFSDFFGGKEHSRSSIIRESSFADNTHEERKHGSYGSSLSDALDVNKNKIFGSRSRSCHSRKVFLAIDGSKEDGVVCFSPFGITRLVKGKYSEGNGKYRLVHSSLDVNMTITDDSSYNIQGWDAIVDEAIGCSFHGCLYLVTKDGIAVVLPHLSLPSNFYPVEAIGYQQSCYSAGSKYGLHKLQEFESTKRPLSPWKVEVLDKALLYEGPEVADQLCLENGWDLSVTWIRNLQLSLEYLKFEEIEKSLGMLAHVNLAEEGILRMLLAVVYLMSCKVGNDNEVSAASRLLALGTSFATKMIREYGLLQHKKYGMESWKAGGVQNSFLSSELIDSRPDRMRDLERLQKMAHFLEIIRNLQWRLTYKCKRLGQELVDQGEAVGETDLSQDEFRILDLPADILSLEASNQKGLIPASEMERNNGEDLALMPVDAFDCKDISSLDTFKESSLISEEKRVFSIENPKDMIARWEIDNLDVKTVVKDAILSGRLPLAVLKLHLHRSRDLMPDQENQDTFNEVREVGRAIAYDLFLKGETGLAVATLQRLGEDIETSLKQLVFGTVRRSLRMQIVEVMKELAYLGPHEWKILERISLIERVYPCSSFWSTFSCRHKEFKGVSNGNSTEEIKLHLLAPLGRDLVIACGELDGVVLGSWMNVNEQPIAPEADDDGTHSSYWSAAAVWFDVWDQRVVDCIVLDQPFLMGVNVLWESQLDYHIRHSDWLDVSRLLEVIPSYALTSGSLSVSLDGIRSSSVDEYLQKPHDCGSYIYSLEEVDAVCMNVPSVQIFRFSAHSMCSMWLLMLMERELAKKFIFLKDYWGATADIVALLAQSGFIRDVHKSLPTDEPDESWSESVLAISDARTHPDSIQAFHKVIVQYCSQHNLLSFLDLYLDHHKLALDLESISWMQDAAGYNQCAKWLLLQRVKGKEYEASFSNARAVVSHNLVAGNSFSTMEIDDIIHTVDDIAEGAGEMAALATLMYAPIPIQDCLSSGSVNRLYSSVQCTLENLRPFLQRFPTLYRALTAACFGQDPTCSSIGPKPKLFGYSDLLDYLNWRESVFFSSAHDTSLSQMLPCWFPKSVRRLIQLYVQGPLGWQSIADLPVDDPSLLRDIVPSNISPLSWEVAIQKHIEEELYDSSLKESEVGIEHHLHRGRALAAFNQLLSNRVQKLKSESSRRQHGTPVQGQTNIQSDVQILLSPITQSEQLFLSSVVPLAIVHFADSVLVASCALLLELCGLSPGTLQIDVAALRRIASFNKSGHCSNHLQQFPPRGSSFHSNTCDNNITESLARGLADDYCQNDWFNQANPKSDQFTTSDRQPSRALMLVLQHLETSSLPSSADGVTCGSWLLTGNGDGVELRSQQKASSEHWNLVTTFCQAHQLPVSTRYLALLARDNDWVGFLSEAQIGGYALETVTEVALKEFGDARLKTHILTVLKSTQSRKKYSSSSSSDTGEKKNGTSFPDENVYAPADLFGIIAECERQARPGEALLLQAKNLCWSLLAAIASCFPDVCSLSCLTVWLEITAARETSAIKVNNAASQIANNVEAAVEATNSLPASAKAPTVHYNRKNPKRSRLMEPVSVHSLVFTMPDVQKVDGNVTIEDMTAEEECETQVDPDKKVSNDSDEVAGSLSRMVAVLCEQHLFLPLLRAFEMFLPSCSLLPFIRALQAFSQMRLSEASAHLGSFSARIKEEPHVYTQSGKEGKIGSLWISSTAVKAANAMLSRCPSPYEKRCLLHLLAATDFGDGGSAATCYQRLYWKVNLAEPSLRKNDGLHLGNEPLDDASLLTALEEHGHWEQARNWAKHLEASGGSWKSATHHVTETQAESMVAEWKEFLWDVPEERAALWGHCQTLFLRYSFPPLQAGLFFLKHAEAAERDLPARELHELLLLSLQWLSGMITLCSPVCPLHLLREIETRAWLLAVESETQVKSEGEFTLSSREPASGKGPNIIDRTASIITKMDNHINSVRIKSGDRNDTRESNQSHLKTTQMSDSSSSGTILGSAKVKRRAKGFVPSRKSLADSVDRSDELEIGSINFNMKEDSQLPNENLKIEATFSKWEERVGPAELERAVLSLLEFGQIAASRQLQHKLSPGCIPSEFKLADAALKLAVISTPNNKVSILVLDGELRSVMQSHNLFPNQHVIDPLQVLESFALLLTEGRGRGLCRRITSVVKAANMLGLPFSEAFEKHPIELLQLLSLKAQDSFEEAKLLVQSHYMPAASIAQILAESFLKGLLAAHRGGYMESQKEEGPAPLLWRFSDFLKWAELCPSEPEVGHALLRLVATCQGIPHACEVELLILSHHFYKSSACLDGVDVLVDLAFKKVEAYVSEGDFSCLARLITGVGNFHALNFILGILIENGQLDLLLQKFSAAVDDNDGTAEEVRGFRMAVLTLLKQFNPNDHDAFAMVYSHFDMKHETASLLESRAQQSCKEWSLHSDKDQTDELLASMRYFIEAAEVYSSIDAGNKTRQGCAQASLLYLQIRMPDLHFIYLSDTNARRALVEQSRFQEALIVAEAYGLNQPGEWALVLWNQMLRPELVEQFVAEFVAVFPLQPSMLLELARFYRAEVAARGDQSQFSVWLTGGGLPAEWAKYLGRSFRCLLRRTRDLRLRYQLATIATGFTDVVDACNRAFDKIPESAGPLVLRKGHGGGYLPLM</sequence>
<feature type="region of interest" description="Disordered" evidence="1">
    <location>
        <begin position="2552"/>
        <end position="2587"/>
    </location>
</feature>
<organism evidence="3 4">
    <name type="scientific">Anisodus acutangulus</name>
    <dbReference type="NCBI Taxonomy" id="402998"/>
    <lineage>
        <taxon>Eukaryota</taxon>
        <taxon>Viridiplantae</taxon>
        <taxon>Streptophyta</taxon>
        <taxon>Embryophyta</taxon>
        <taxon>Tracheophyta</taxon>
        <taxon>Spermatophyta</taxon>
        <taxon>Magnoliopsida</taxon>
        <taxon>eudicotyledons</taxon>
        <taxon>Gunneridae</taxon>
        <taxon>Pentapetalae</taxon>
        <taxon>asterids</taxon>
        <taxon>lamiids</taxon>
        <taxon>Solanales</taxon>
        <taxon>Solanaceae</taxon>
        <taxon>Solanoideae</taxon>
        <taxon>Hyoscyameae</taxon>
        <taxon>Anisodus</taxon>
    </lineage>
</organism>
<comment type="caution">
    <text evidence="3">The sequence shown here is derived from an EMBL/GenBank/DDBJ whole genome shotgun (WGS) entry which is preliminary data.</text>
</comment>
<evidence type="ECO:0000256" key="1">
    <source>
        <dbReference type="SAM" id="MobiDB-lite"/>
    </source>
</evidence>
<evidence type="ECO:0000313" key="4">
    <source>
        <dbReference type="Proteomes" id="UP001152561"/>
    </source>
</evidence>
<keyword evidence="4" id="KW-1185">Reference proteome</keyword>
<feature type="region of interest" description="Disordered" evidence="1">
    <location>
        <begin position="2028"/>
        <end position="2047"/>
    </location>
</feature>
<proteinExistence type="predicted"/>
<dbReference type="InterPro" id="IPR028103">
    <property type="entry name" value="Spatacsin"/>
</dbReference>
<reference evidence="4" key="1">
    <citation type="journal article" date="2023" name="Proc. Natl. Acad. Sci. U.S.A.">
        <title>Genomic and structural basis for evolution of tropane alkaloid biosynthesis.</title>
        <authorList>
            <person name="Wanga Y.-J."/>
            <person name="Taina T."/>
            <person name="Yua J.-Y."/>
            <person name="Lia J."/>
            <person name="Xua B."/>
            <person name="Chenc J."/>
            <person name="D'Auriad J.C."/>
            <person name="Huanga J.-P."/>
            <person name="Huanga S.-X."/>
        </authorList>
    </citation>
    <scope>NUCLEOTIDE SEQUENCE [LARGE SCALE GENOMIC DNA]</scope>
    <source>
        <strain evidence="4">cv. KIB-2019</strain>
    </source>
</reference>
<accession>A0A9Q1RFA1</accession>
<feature type="domain" description="Spatacsin C-terminal" evidence="2">
    <location>
        <begin position="2859"/>
        <end position="3150"/>
    </location>
</feature>